<feature type="region of interest" description="Disordered" evidence="1">
    <location>
        <begin position="613"/>
        <end position="657"/>
    </location>
</feature>
<organism evidence="2 3">
    <name type="scientific">Pilimelia terevasa</name>
    <dbReference type="NCBI Taxonomy" id="53372"/>
    <lineage>
        <taxon>Bacteria</taxon>
        <taxon>Bacillati</taxon>
        <taxon>Actinomycetota</taxon>
        <taxon>Actinomycetes</taxon>
        <taxon>Micromonosporales</taxon>
        <taxon>Micromonosporaceae</taxon>
        <taxon>Pilimelia</taxon>
    </lineage>
</organism>
<feature type="compositionally biased region" description="Polar residues" evidence="1">
    <location>
        <begin position="627"/>
        <end position="636"/>
    </location>
</feature>
<evidence type="ECO:0000313" key="3">
    <source>
        <dbReference type="Proteomes" id="UP000662200"/>
    </source>
</evidence>
<dbReference type="Proteomes" id="UP000662200">
    <property type="component" value="Unassembled WGS sequence"/>
</dbReference>
<proteinExistence type="predicted"/>
<comment type="caution">
    <text evidence="2">The sequence shown here is derived from an EMBL/GenBank/DDBJ whole genome shotgun (WGS) entry which is preliminary data.</text>
</comment>
<keyword evidence="3" id="KW-1185">Reference proteome</keyword>
<gene>
    <name evidence="2" type="ORF">GCM10010124_33450</name>
</gene>
<sequence length="657" mass="69249">MGRYPSRIRRWADSRGSMPMAVLLTLAGVSVTAAAAPVVLRQDTETRQTVSQGRELDAAQAGLAAAQGRIRAATRTDRPTVLDRTRLLCGSPLTATLDPGVAGAVAARYHVEIEYFGTDPLTSGAARIACAAGGGPVTAPSYARIRSWGALVGTGDIKTPAVSRYLGGTYAFDTVRGGFDATLPRQIALYSPPQTVLGTLASLASPILGAFMRQRLCLDIGTDARVPAAGTPVRARTCGPSDRLRQNFLYRSDMSIVHAGSYGADKPMCLDAGAVHAAGVTVTLQPCATGADGWRHRWYYNATNNFEGVRPHAGARAEDQLDGFCLNRGGSAFTLGGAGDYPLILGSRAARDCGKEIPVGLMTIDVLSDLVNAFEGYSLQVFSYLDDVGPGLADELPPADCAAELGRPCRISQLANVGLRSMCLEYREGEMYGPMATKECAEAPATAERDVEQTWRVPMPAAGQTSVTGPIYQVGADGKTYCLSSSEGSFSQVFGLVIALATINPYWPDFAGRVACSPKTVTGSGPQVWRIRAETGDPANRYRIESLSTGRCLSVGEESDIGQPSLASLLNSLVKTITSLLGNEMVVPLDPFVYEWTGTHNSLKVVMKPCTSSDRQKWAGPAGGPTPTYTASTDTPEPTGPRPLRDIGGEDPAGAAG</sequence>
<name>A0A8J3FL51_9ACTN</name>
<reference evidence="2" key="2">
    <citation type="submission" date="2020-09" db="EMBL/GenBank/DDBJ databases">
        <authorList>
            <person name="Sun Q."/>
            <person name="Ohkuma M."/>
        </authorList>
    </citation>
    <scope>NUCLEOTIDE SEQUENCE</scope>
    <source>
        <strain evidence="2">JCM 3091</strain>
    </source>
</reference>
<dbReference type="RefSeq" id="WP_189115281.1">
    <property type="nucleotide sequence ID" value="NZ_BMQC01000013.1"/>
</dbReference>
<reference evidence="2" key="1">
    <citation type="journal article" date="2014" name="Int. J. Syst. Evol. Microbiol.">
        <title>Complete genome sequence of Corynebacterium casei LMG S-19264T (=DSM 44701T), isolated from a smear-ripened cheese.</title>
        <authorList>
            <consortium name="US DOE Joint Genome Institute (JGI-PGF)"/>
            <person name="Walter F."/>
            <person name="Albersmeier A."/>
            <person name="Kalinowski J."/>
            <person name="Ruckert C."/>
        </authorList>
    </citation>
    <scope>NUCLEOTIDE SEQUENCE</scope>
    <source>
        <strain evidence="2">JCM 3091</strain>
    </source>
</reference>
<evidence type="ECO:0008006" key="4">
    <source>
        <dbReference type="Google" id="ProtNLM"/>
    </source>
</evidence>
<accession>A0A8J3FL51</accession>
<dbReference type="EMBL" id="BMQC01000013">
    <property type="protein sequence ID" value="GGK37930.1"/>
    <property type="molecule type" value="Genomic_DNA"/>
</dbReference>
<protein>
    <recommendedName>
        <fullName evidence="4">Ricin B lectin domain-containing protein</fullName>
    </recommendedName>
</protein>
<dbReference type="PROSITE" id="PS50231">
    <property type="entry name" value="RICIN_B_LECTIN"/>
    <property type="match status" value="2"/>
</dbReference>
<dbReference type="Gene3D" id="2.80.10.50">
    <property type="match status" value="1"/>
</dbReference>
<dbReference type="SUPFAM" id="SSF50370">
    <property type="entry name" value="Ricin B-like lectins"/>
    <property type="match status" value="1"/>
</dbReference>
<evidence type="ECO:0000313" key="2">
    <source>
        <dbReference type="EMBL" id="GGK37930.1"/>
    </source>
</evidence>
<dbReference type="InterPro" id="IPR035992">
    <property type="entry name" value="Ricin_B-like_lectins"/>
</dbReference>
<evidence type="ECO:0000256" key="1">
    <source>
        <dbReference type="SAM" id="MobiDB-lite"/>
    </source>
</evidence>
<dbReference type="AlphaFoldDB" id="A0A8J3FL51"/>